<dbReference type="EMBL" id="CP101990">
    <property type="protein sequence ID" value="UUI67231.1"/>
    <property type="molecule type" value="Genomic_DNA"/>
</dbReference>
<protein>
    <submittedName>
        <fullName evidence="1">Uncharacterized protein</fullName>
    </submittedName>
</protein>
<accession>A0ABY5K9V2</accession>
<dbReference type="RefSeq" id="WP_232416355.1">
    <property type="nucleotide sequence ID" value="NZ_CP101990.1"/>
</dbReference>
<keyword evidence="2" id="KW-1185">Reference proteome</keyword>
<organism evidence="1 2">
    <name type="scientific">Aeromicrobium duanguangcaii</name>
    <dbReference type="NCBI Taxonomy" id="2968086"/>
    <lineage>
        <taxon>Bacteria</taxon>
        <taxon>Bacillati</taxon>
        <taxon>Actinomycetota</taxon>
        <taxon>Actinomycetes</taxon>
        <taxon>Propionibacteriales</taxon>
        <taxon>Nocardioidaceae</taxon>
        <taxon>Aeromicrobium</taxon>
    </lineage>
</organism>
<sequence length="78" mass="8504">MLVSPLVIQAIAAWLLKKRRRKSVEVLAEKVQPDGTREVLIVKVDVNESSTEAEVVKQVVHGFKLDPDLITSIAALGG</sequence>
<evidence type="ECO:0000313" key="2">
    <source>
        <dbReference type="Proteomes" id="UP001315860"/>
    </source>
</evidence>
<gene>
    <name evidence="1" type="ORF">NP095_08400</name>
</gene>
<evidence type="ECO:0000313" key="1">
    <source>
        <dbReference type="EMBL" id="UUI67231.1"/>
    </source>
</evidence>
<reference evidence="1 2" key="1">
    <citation type="submission" date="2022-07" db="EMBL/GenBank/DDBJ databases">
        <title>Novel species in genus Aeromicrobium.</title>
        <authorList>
            <person name="Ye L."/>
        </authorList>
    </citation>
    <scope>NUCLEOTIDE SEQUENCE [LARGE SCALE GENOMIC DNA]</scope>
    <source>
        <strain evidence="2">zg-Y50</strain>
    </source>
</reference>
<name>A0ABY5K9V2_9ACTN</name>
<proteinExistence type="predicted"/>
<dbReference type="Proteomes" id="UP001315860">
    <property type="component" value="Chromosome"/>
</dbReference>